<feature type="signal peptide" evidence="1">
    <location>
        <begin position="1"/>
        <end position="45"/>
    </location>
</feature>
<protein>
    <recommendedName>
        <fullName evidence="4">DUF4197 domain-containing protein</fullName>
    </recommendedName>
</protein>
<dbReference type="Pfam" id="PF13852">
    <property type="entry name" value="DUF4197"/>
    <property type="match status" value="1"/>
</dbReference>
<keyword evidence="3" id="KW-1185">Reference proteome</keyword>
<proteinExistence type="predicted"/>
<organism evidence="2 3">
    <name type="scientific">Sterolibacterium denitrificans</name>
    <dbReference type="NCBI Taxonomy" id="157592"/>
    <lineage>
        <taxon>Bacteria</taxon>
        <taxon>Pseudomonadati</taxon>
        <taxon>Pseudomonadota</taxon>
        <taxon>Betaproteobacteria</taxon>
        <taxon>Nitrosomonadales</taxon>
        <taxon>Sterolibacteriaceae</taxon>
        <taxon>Sterolibacterium</taxon>
    </lineage>
</organism>
<sequence>MVTIFAASWPQPRSSFDALARRVRARAAGALATLAVALLALPAQADLAAIGSKEAGAGLKEALVRGAEYAVAQLGKPDGFLGNSKVKIPLPEPLQKVESLGRMLGLSKQADELVVTMNHAAEAAVVEAKPLLVNAVKNMSVKDVYDILGGPPDAATRYFQKTTSDQLTEKFLPIVHQATTRVSLSEKYNAFAGKAAKLKLLDEKDADLDGYVTRKALDGLFLMIAEQEKQIREDPVGSGSKLLQKVFGAIGG</sequence>
<dbReference type="EMBL" id="LT837803">
    <property type="protein sequence ID" value="SMB24790.1"/>
    <property type="molecule type" value="Genomic_DNA"/>
</dbReference>
<name>A0A7Z7HQC9_9PROT</name>
<keyword evidence="1" id="KW-0732">Signal</keyword>
<evidence type="ECO:0000256" key="1">
    <source>
        <dbReference type="SAM" id="SignalP"/>
    </source>
</evidence>
<feature type="chain" id="PRO_5031034255" description="DUF4197 domain-containing protein" evidence="1">
    <location>
        <begin position="46"/>
        <end position="252"/>
    </location>
</feature>
<evidence type="ECO:0008006" key="4">
    <source>
        <dbReference type="Google" id="ProtNLM"/>
    </source>
</evidence>
<evidence type="ECO:0000313" key="3">
    <source>
        <dbReference type="Proteomes" id="UP000242886"/>
    </source>
</evidence>
<dbReference type="AlphaFoldDB" id="A0A7Z7HQC9"/>
<evidence type="ECO:0000313" key="2">
    <source>
        <dbReference type="EMBL" id="SMB24790.1"/>
    </source>
</evidence>
<dbReference type="InterPro" id="IPR025245">
    <property type="entry name" value="DUF4197"/>
</dbReference>
<dbReference type="RefSeq" id="WP_154716360.1">
    <property type="nucleotide sequence ID" value="NZ_LT837803.1"/>
</dbReference>
<dbReference type="Proteomes" id="UP000242886">
    <property type="component" value="Chromosome SDENCHOL"/>
</dbReference>
<gene>
    <name evidence="2" type="ORF">SDENCHOL_11139</name>
</gene>
<reference evidence="2" key="1">
    <citation type="submission" date="2017-03" db="EMBL/GenBank/DDBJ databases">
        <authorList>
            <consortium name="AG Boll"/>
        </authorList>
    </citation>
    <scope>NUCLEOTIDE SEQUENCE [LARGE SCALE GENOMIC DNA]</scope>
    <source>
        <strain evidence="2">Chol</strain>
    </source>
</reference>
<accession>A0A7Z7HQC9</accession>